<organism evidence="2">
    <name type="scientific">Sipha flava</name>
    <name type="common">yellow sugarcane aphid</name>
    <dbReference type="NCBI Taxonomy" id="143950"/>
    <lineage>
        <taxon>Eukaryota</taxon>
        <taxon>Metazoa</taxon>
        <taxon>Ecdysozoa</taxon>
        <taxon>Arthropoda</taxon>
        <taxon>Hexapoda</taxon>
        <taxon>Insecta</taxon>
        <taxon>Pterygota</taxon>
        <taxon>Neoptera</taxon>
        <taxon>Paraneoptera</taxon>
        <taxon>Hemiptera</taxon>
        <taxon>Sternorrhyncha</taxon>
        <taxon>Aphidomorpha</taxon>
        <taxon>Aphidoidea</taxon>
        <taxon>Aphididae</taxon>
        <taxon>Sipha</taxon>
    </lineage>
</organism>
<accession>A0A2S2RB10</accession>
<gene>
    <name evidence="2" type="ORF">g.163447</name>
</gene>
<name>A0A2S2RB10_9HEMI</name>
<sequence length="291" mass="32965">MISTEARKYILRLLLVSLCANHVSCCNSNQKLYTEIGCKPVYSNGSSSCPMAYDCENVFTRPNNKCYFNENVYEPVASLSKADSAINPCLTACFCDQRTYDNVTTTKLTCANVECPSFFTRLMEPCYYQYDKDLCCEVRKYCPEEKALVHECIYNGNIYKNGQRFYVDDYLQCVCSPEFNGTLSDSSCRKVSCNYEILYLENILKRSAPVYFEKVDGCPVDWYHPQYDIGTINNTSTSKSSGPVCKYGDRSVSIGQQLNINQQSDSDTYTTTCSCNIPPLVTCVKKMKKPV</sequence>
<protein>
    <recommendedName>
        <fullName evidence="3">VWFC domain-containing protein</fullName>
    </recommendedName>
</protein>
<evidence type="ECO:0000313" key="2">
    <source>
        <dbReference type="EMBL" id="MBY87148.1"/>
    </source>
</evidence>
<dbReference type="AlphaFoldDB" id="A0A2S2RB10"/>
<dbReference type="EMBL" id="GGMS01017945">
    <property type="protein sequence ID" value="MBY87148.1"/>
    <property type="molecule type" value="Transcribed_RNA"/>
</dbReference>
<keyword evidence="1" id="KW-0732">Signal</keyword>
<feature type="chain" id="PRO_5015548253" description="VWFC domain-containing protein" evidence="1">
    <location>
        <begin position="26"/>
        <end position="291"/>
    </location>
</feature>
<proteinExistence type="predicted"/>
<evidence type="ECO:0008006" key="3">
    <source>
        <dbReference type="Google" id="ProtNLM"/>
    </source>
</evidence>
<feature type="signal peptide" evidence="1">
    <location>
        <begin position="1"/>
        <end position="25"/>
    </location>
</feature>
<evidence type="ECO:0000256" key="1">
    <source>
        <dbReference type="SAM" id="SignalP"/>
    </source>
</evidence>
<reference evidence="2" key="1">
    <citation type="submission" date="2018-04" db="EMBL/GenBank/DDBJ databases">
        <title>Transcriptome assembly of Sipha flava.</title>
        <authorList>
            <person name="Scully E.D."/>
            <person name="Geib S.M."/>
            <person name="Palmer N.A."/>
            <person name="Koch K."/>
            <person name="Bradshaw J."/>
            <person name="Heng-Moss T."/>
            <person name="Sarath G."/>
        </authorList>
    </citation>
    <scope>NUCLEOTIDE SEQUENCE</scope>
</reference>